<name>A7SI26_NEMVE</name>
<gene>
    <name evidence="2" type="ORF">NEMVEDRAFT_v1g245418</name>
</gene>
<accession>A7SI26</accession>
<dbReference type="AlphaFoldDB" id="A7SI26"/>
<reference evidence="2 3" key="1">
    <citation type="journal article" date="2007" name="Science">
        <title>Sea anemone genome reveals ancestral eumetazoan gene repertoire and genomic organization.</title>
        <authorList>
            <person name="Putnam N.H."/>
            <person name="Srivastava M."/>
            <person name="Hellsten U."/>
            <person name="Dirks B."/>
            <person name="Chapman J."/>
            <person name="Salamov A."/>
            <person name="Terry A."/>
            <person name="Shapiro H."/>
            <person name="Lindquist E."/>
            <person name="Kapitonov V.V."/>
            <person name="Jurka J."/>
            <person name="Genikhovich G."/>
            <person name="Grigoriev I.V."/>
            <person name="Lucas S.M."/>
            <person name="Steele R.E."/>
            <person name="Finnerty J.R."/>
            <person name="Technau U."/>
            <person name="Martindale M.Q."/>
            <person name="Rokhsar D.S."/>
        </authorList>
    </citation>
    <scope>NUCLEOTIDE SEQUENCE [LARGE SCALE GENOMIC DNA]</scope>
    <source>
        <strain evidence="3">CH2 X CH6</strain>
    </source>
</reference>
<evidence type="ECO:0000256" key="1">
    <source>
        <dbReference type="SAM" id="MobiDB-lite"/>
    </source>
</evidence>
<proteinExistence type="predicted"/>
<evidence type="ECO:0000313" key="2">
    <source>
        <dbReference type="EMBL" id="EDO36651.1"/>
    </source>
</evidence>
<sequence>MATKEEEEYAKLFSSEVLMTLSQVQNMHLANRRKSSTTSTANRRSYKTEPPPNEAERSGKSLENNGIDPKSPACAVKQRSLSDTARPKLSLGSIVRPLLLKRRTQQKTTTSVGCDKRIKQPEDCSVEKETKQKPRNPINLSEESIDLKKVRASPAYRRPILFSRAETPKAVLHKQKSRDGVSRSAKNEFYPCIKPVNTHEYLPCLTIVKLQPSHGKQNH</sequence>
<evidence type="ECO:0000313" key="3">
    <source>
        <dbReference type="Proteomes" id="UP000001593"/>
    </source>
</evidence>
<dbReference type="Proteomes" id="UP000001593">
    <property type="component" value="Unassembled WGS sequence"/>
</dbReference>
<dbReference type="InParanoid" id="A7SI26"/>
<dbReference type="HOGENOM" id="CLU_1262891_0_0_1"/>
<keyword evidence="3" id="KW-1185">Reference proteome</keyword>
<protein>
    <submittedName>
        <fullName evidence="2">Uncharacterized protein</fullName>
    </submittedName>
</protein>
<feature type="region of interest" description="Disordered" evidence="1">
    <location>
        <begin position="28"/>
        <end position="82"/>
    </location>
</feature>
<organism evidence="2 3">
    <name type="scientific">Nematostella vectensis</name>
    <name type="common">Starlet sea anemone</name>
    <dbReference type="NCBI Taxonomy" id="45351"/>
    <lineage>
        <taxon>Eukaryota</taxon>
        <taxon>Metazoa</taxon>
        <taxon>Cnidaria</taxon>
        <taxon>Anthozoa</taxon>
        <taxon>Hexacorallia</taxon>
        <taxon>Actiniaria</taxon>
        <taxon>Edwardsiidae</taxon>
        <taxon>Nematostella</taxon>
    </lineage>
</organism>
<dbReference type="EMBL" id="DS469664">
    <property type="protein sequence ID" value="EDO36651.1"/>
    <property type="molecule type" value="Genomic_DNA"/>
</dbReference>